<name>A0ABV1GEF4_9FIRM</name>
<evidence type="ECO:0000256" key="1">
    <source>
        <dbReference type="SAM" id="Phobius"/>
    </source>
</evidence>
<proteinExistence type="predicted"/>
<keyword evidence="1" id="KW-0812">Transmembrane</keyword>
<organism evidence="2 3">
    <name type="scientific">Ruthenibacterium intestinale</name>
    <dbReference type="NCBI Taxonomy" id="3133163"/>
    <lineage>
        <taxon>Bacteria</taxon>
        <taxon>Bacillati</taxon>
        <taxon>Bacillota</taxon>
        <taxon>Clostridia</taxon>
        <taxon>Eubacteriales</taxon>
        <taxon>Oscillospiraceae</taxon>
        <taxon>Ruthenibacterium</taxon>
    </lineage>
</organism>
<keyword evidence="1" id="KW-1133">Transmembrane helix</keyword>
<dbReference type="RefSeq" id="WP_349215680.1">
    <property type="nucleotide sequence ID" value="NZ_JBBMFA010000084.1"/>
</dbReference>
<feature type="transmembrane region" description="Helical" evidence="1">
    <location>
        <begin position="184"/>
        <end position="207"/>
    </location>
</feature>
<feature type="transmembrane region" description="Helical" evidence="1">
    <location>
        <begin position="20"/>
        <end position="39"/>
    </location>
</feature>
<keyword evidence="3" id="KW-1185">Reference proteome</keyword>
<accession>A0ABV1GEF4</accession>
<reference evidence="2 3" key="1">
    <citation type="submission" date="2024-03" db="EMBL/GenBank/DDBJ databases">
        <title>Human intestinal bacterial collection.</title>
        <authorList>
            <person name="Pauvert C."/>
            <person name="Hitch T.C.A."/>
            <person name="Clavel T."/>
        </authorList>
    </citation>
    <scope>NUCLEOTIDE SEQUENCE [LARGE SCALE GENOMIC DNA]</scope>
    <source>
        <strain evidence="2 3">CLA-JM-H11</strain>
    </source>
</reference>
<sequence length="219" mass="25061">MKKLRQWGASLFRNDKRLLAFCYAVFLAGSLLWPLFGYVEDRVQRALGNVTPMEVSMSDFELTDLEQTGPDSYVSISVDPRMVMKDPPKTVRTVTVRFNFTNMEPGEFCLFYKPREGMEDFDARCRVWAHVEDDGSYTFTLPYGDIYGLRIDPGIYYGLRFDVESITFNEPRSFLSWFTPTRTWALSFLVVPALSAAILKYAAALALRLHSAARREGGK</sequence>
<keyword evidence="1" id="KW-0472">Membrane</keyword>
<gene>
    <name evidence="2" type="ORF">WMO24_07190</name>
</gene>
<evidence type="ECO:0000313" key="3">
    <source>
        <dbReference type="Proteomes" id="UP001477672"/>
    </source>
</evidence>
<evidence type="ECO:0000313" key="2">
    <source>
        <dbReference type="EMBL" id="MEQ2520211.1"/>
    </source>
</evidence>
<dbReference type="Proteomes" id="UP001477672">
    <property type="component" value="Unassembled WGS sequence"/>
</dbReference>
<dbReference type="EMBL" id="JBBMFA010000084">
    <property type="protein sequence ID" value="MEQ2520211.1"/>
    <property type="molecule type" value="Genomic_DNA"/>
</dbReference>
<comment type="caution">
    <text evidence="2">The sequence shown here is derived from an EMBL/GenBank/DDBJ whole genome shotgun (WGS) entry which is preliminary data.</text>
</comment>
<protein>
    <submittedName>
        <fullName evidence="2">Uncharacterized protein</fullName>
    </submittedName>
</protein>